<evidence type="ECO:0000313" key="2">
    <source>
        <dbReference type="EMBL" id="PQJ16290.1"/>
    </source>
</evidence>
<evidence type="ECO:0008006" key="4">
    <source>
        <dbReference type="Google" id="ProtNLM"/>
    </source>
</evidence>
<keyword evidence="1" id="KW-0732">Signal</keyword>
<organism evidence="2 3">
    <name type="scientific">Aureicoccus marinus</name>
    <dbReference type="NCBI Taxonomy" id="754435"/>
    <lineage>
        <taxon>Bacteria</taxon>
        <taxon>Pseudomonadati</taxon>
        <taxon>Bacteroidota</taxon>
        <taxon>Flavobacteriia</taxon>
        <taxon>Flavobacteriales</taxon>
        <taxon>Flavobacteriaceae</taxon>
        <taxon>Aureicoccus</taxon>
    </lineage>
</organism>
<accession>A0A2S7T8N1</accession>
<feature type="chain" id="PRO_5015754965" description="YARHG domain-containing protein" evidence="1">
    <location>
        <begin position="21"/>
        <end position="422"/>
    </location>
</feature>
<keyword evidence="3" id="KW-1185">Reference proteome</keyword>
<protein>
    <recommendedName>
        <fullName evidence="4">YARHG domain-containing protein</fullName>
    </recommendedName>
</protein>
<reference evidence="3" key="1">
    <citation type="submission" date="2016-11" db="EMBL/GenBank/DDBJ databases">
        <title>Trade-off between light-utilization and light-protection in marine flavobacteria.</title>
        <authorList>
            <person name="Kumagai Y."/>
            <person name="Yoshizawa S."/>
            <person name="Kogure K."/>
        </authorList>
    </citation>
    <scope>NUCLEOTIDE SEQUENCE [LARGE SCALE GENOMIC DNA]</scope>
    <source>
        <strain evidence="3">SG-18</strain>
    </source>
</reference>
<dbReference type="EMBL" id="MQVX01000001">
    <property type="protein sequence ID" value="PQJ16290.1"/>
    <property type="molecule type" value="Genomic_DNA"/>
</dbReference>
<dbReference type="Proteomes" id="UP000239366">
    <property type="component" value="Unassembled WGS sequence"/>
</dbReference>
<gene>
    <name evidence="2" type="ORF">BST99_11685</name>
</gene>
<evidence type="ECO:0000256" key="1">
    <source>
        <dbReference type="SAM" id="SignalP"/>
    </source>
</evidence>
<feature type="signal peptide" evidence="1">
    <location>
        <begin position="1"/>
        <end position="20"/>
    </location>
</feature>
<dbReference type="AlphaFoldDB" id="A0A2S7T8N1"/>
<proteinExistence type="predicted"/>
<sequence>MKLRFIFLSIFFLATSQISARESKLTVYNEFYGPIKVTAFKSNLPTTPRELRTPLKSSPFELKVGKERDLKFGSLKKSELVFVWLEITFQNGATFPMKVIQLGKDEEKKLNITKELFQMPLTSSSKKSFDELRTIFYSDIHILEQDVQNQRSQFLSLFGGLAIVKIDTINGDKNRLNYLESRILGRTVSEDDVFKQNDIRNHDYIFKDSFLYEELNSRKNLIPGIKRFAQGLQQKGELFEIHYMIKGLDNYISYSDSVALEQRWYDIDKELRNIFLEDYISAVERKEDAAKIEVREYNRAAGFQYMTVEIDKYGPVPMTDNKAIQLVTEDGPYYLAGREVYQDLLGDQILALGYDEEGVNHTEWIREKALSYLDELIKQRKPKSGSYLDKLNKLGIQGYYQVKQSEYLLTLKNIKADLLDEY</sequence>
<evidence type="ECO:0000313" key="3">
    <source>
        <dbReference type="Proteomes" id="UP000239366"/>
    </source>
</evidence>
<dbReference type="RefSeq" id="WP_105001965.1">
    <property type="nucleotide sequence ID" value="NZ_MQVX01000001.1"/>
</dbReference>
<name>A0A2S7T8N1_9FLAO</name>
<comment type="caution">
    <text evidence="2">The sequence shown here is derived from an EMBL/GenBank/DDBJ whole genome shotgun (WGS) entry which is preliminary data.</text>
</comment>